<evidence type="ECO:0000313" key="1">
    <source>
        <dbReference type="EMBL" id="KAL1247890.1"/>
    </source>
</evidence>
<accession>A0ABR3L6I0</accession>
<name>A0ABR3L6I0_9TELE</name>
<dbReference type="Proteomes" id="UP001558613">
    <property type="component" value="Unassembled WGS sequence"/>
</dbReference>
<organism evidence="1 2">
    <name type="scientific">Cirrhinus molitorella</name>
    <name type="common">mud carp</name>
    <dbReference type="NCBI Taxonomy" id="172907"/>
    <lineage>
        <taxon>Eukaryota</taxon>
        <taxon>Metazoa</taxon>
        <taxon>Chordata</taxon>
        <taxon>Craniata</taxon>
        <taxon>Vertebrata</taxon>
        <taxon>Euteleostomi</taxon>
        <taxon>Actinopterygii</taxon>
        <taxon>Neopterygii</taxon>
        <taxon>Teleostei</taxon>
        <taxon>Ostariophysi</taxon>
        <taxon>Cypriniformes</taxon>
        <taxon>Cyprinidae</taxon>
        <taxon>Labeoninae</taxon>
        <taxon>Labeonini</taxon>
        <taxon>Cirrhinus</taxon>
    </lineage>
</organism>
<sequence length="295" mass="30936">MVEQAVQGAMAVQGAQGPMAELAVQGAMAAQGAQGPTAELADQGAMVAQAGLGAGALSELNLRTESLSRLDMGTGALSGLDLGTGAFSRLDLGIGALSRLNLGTGALSGQNWGTESLSLWDMGRGPTAISRLWSGTRAMEDCLLFLLLLLWAENAVTSGLEGAAVSGLEKGTAGRLDKGMAGGLDFRVAGGSGLRTREELWRTQGYLGLDRWSEPFVRYVGVSWCGVSWEDTACCRGDWIRRLVDPAGNTPQEWPFASSPCWRASGIPPHISPTCRKHHSLFAASVILFCHTSGE</sequence>
<gene>
    <name evidence="1" type="ORF">QQF64_023266</name>
</gene>
<protein>
    <submittedName>
        <fullName evidence="1">Uncharacterized protein</fullName>
    </submittedName>
</protein>
<keyword evidence="2" id="KW-1185">Reference proteome</keyword>
<evidence type="ECO:0000313" key="2">
    <source>
        <dbReference type="Proteomes" id="UP001558613"/>
    </source>
</evidence>
<comment type="caution">
    <text evidence="1">The sequence shown here is derived from an EMBL/GenBank/DDBJ whole genome shotgun (WGS) entry which is preliminary data.</text>
</comment>
<proteinExistence type="predicted"/>
<dbReference type="EMBL" id="JAYMGO010000025">
    <property type="protein sequence ID" value="KAL1247890.1"/>
    <property type="molecule type" value="Genomic_DNA"/>
</dbReference>
<reference evidence="1 2" key="1">
    <citation type="submission" date="2023-09" db="EMBL/GenBank/DDBJ databases">
        <authorList>
            <person name="Wang M."/>
        </authorList>
    </citation>
    <scope>NUCLEOTIDE SEQUENCE [LARGE SCALE GENOMIC DNA]</scope>
    <source>
        <strain evidence="1">GT-2023</strain>
        <tissue evidence="1">Liver</tissue>
    </source>
</reference>